<dbReference type="SUPFAM" id="SSF46689">
    <property type="entry name" value="Homeodomain-like"/>
    <property type="match status" value="1"/>
</dbReference>
<dbReference type="PROSITE" id="PS50977">
    <property type="entry name" value="HTH_TETR_2"/>
    <property type="match status" value="1"/>
</dbReference>
<evidence type="ECO:0000256" key="1">
    <source>
        <dbReference type="ARBA" id="ARBA00023125"/>
    </source>
</evidence>
<dbReference type="Gene3D" id="1.10.357.10">
    <property type="entry name" value="Tetracycline Repressor, domain 2"/>
    <property type="match status" value="1"/>
</dbReference>
<accession>A0A561U8V2</accession>
<dbReference type="PANTHER" id="PTHR43479:SF11">
    <property type="entry name" value="ACREF_ENVCD OPERON REPRESSOR-RELATED"/>
    <property type="match status" value="1"/>
</dbReference>
<comment type="caution">
    <text evidence="4">The sequence shown here is derived from an EMBL/GenBank/DDBJ whole genome shotgun (WGS) entry which is preliminary data.</text>
</comment>
<evidence type="ECO:0000256" key="2">
    <source>
        <dbReference type="PROSITE-ProRule" id="PRU00335"/>
    </source>
</evidence>
<feature type="domain" description="HTH tetR-type" evidence="3">
    <location>
        <begin position="19"/>
        <end position="80"/>
    </location>
</feature>
<dbReference type="AlphaFoldDB" id="A0A561U8V2"/>
<feature type="DNA-binding region" description="H-T-H motif" evidence="2">
    <location>
        <begin position="43"/>
        <end position="62"/>
    </location>
</feature>
<sequence length="221" mass="24236">MATTPLRVYGGVTGSDRQAERRALFIESGLELLGSPDGEAALTVRGVCRQAGLANRYFYESFTDRDELATAVYDHVVNEIATTALDAVAVVQEPERKVRTGLARIVRLIADDPRRGRLLFSPFLSGTPLVHRRTESTRLFTQLLGTQARQVYGMQGSTRLELLSGFLVGGLAQTLTTWLDGELDATEPEVVEWCAEIFLATSEFPQQPGRTSIHVPDGSEP</sequence>
<dbReference type="InterPro" id="IPR001647">
    <property type="entry name" value="HTH_TetR"/>
</dbReference>
<gene>
    <name evidence="4" type="ORF">FHU35_12796</name>
</gene>
<dbReference type="EMBL" id="VIWX01000002">
    <property type="protein sequence ID" value="TWF95796.1"/>
    <property type="molecule type" value="Genomic_DNA"/>
</dbReference>
<evidence type="ECO:0000313" key="4">
    <source>
        <dbReference type="EMBL" id="TWF95796.1"/>
    </source>
</evidence>
<keyword evidence="5" id="KW-1185">Reference proteome</keyword>
<dbReference type="GO" id="GO:0003677">
    <property type="term" value="F:DNA binding"/>
    <property type="evidence" value="ECO:0007669"/>
    <property type="project" value="UniProtKB-UniRule"/>
</dbReference>
<name>A0A561U8V2_9PSEU</name>
<protein>
    <submittedName>
        <fullName evidence="4">TetR family transcriptional regulator</fullName>
    </submittedName>
</protein>
<dbReference type="PANTHER" id="PTHR43479">
    <property type="entry name" value="ACREF/ENVCD OPERON REPRESSOR-RELATED"/>
    <property type="match status" value="1"/>
</dbReference>
<evidence type="ECO:0000259" key="3">
    <source>
        <dbReference type="PROSITE" id="PS50977"/>
    </source>
</evidence>
<keyword evidence="1 2" id="KW-0238">DNA-binding</keyword>
<dbReference type="Proteomes" id="UP000316184">
    <property type="component" value="Unassembled WGS sequence"/>
</dbReference>
<organism evidence="4 5">
    <name type="scientific">Saccharopolyspora dendranthemae</name>
    <dbReference type="NCBI Taxonomy" id="1181886"/>
    <lineage>
        <taxon>Bacteria</taxon>
        <taxon>Bacillati</taxon>
        <taxon>Actinomycetota</taxon>
        <taxon>Actinomycetes</taxon>
        <taxon>Pseudonocardiales</taxon>
        <taxon>Pseudonocardiaceae</taxon>
        <taxon>Saccharopolyspora</taxon>
    </lineage>
</organism>
<dbReference type="RefSeq" id="WP_145738977.1">
    <property type="nucleotide sequence ID" value="NZ_VIWX01000002.1"/>
</dbReference>
<evidence type="ECO:0000313" key="5">
    <source>
        <dbReference type="Proteomes" id="UP000316184"/>
    </source>
</evidence>
<dbReference type="OrthoDB" id="3783612at2"/>
<dbReference type="InterPro" id="IPR050624">
    <property type="entry name" value="HTH-type_Tx_Regulator"/>
</dbReference>
<reference evidence="4 5" key="1">
    <citation type="submission" date="2019-06" db="EMBL/GenBank/DDBJ databases">
        <title>Sequencing the genomes of 1000 actinobacteria strains.</title>
        <authorList>
            <person name="Klenk H.-P."/>
        </authorList>
    </citation>
    <scope>NUCLEOTIDE SEQUENCE [LARGE SCALE GENOMIC DNA]</scope>
    <source>
        <strain evidence="4 5">DSM 46699</strain>
    </source>
</reference>
<dbReference type="InterPro" id="IPR009057">
    <property type="entry name" value="Homeodomain-like_sf"/>
</dbReference>
<proteinExistence type="predicted"/>